<dbReference type="EMBL" id="JBEXAC010000001">
    <property type="protein sequence ID" value="MET6998031.1"/>
    <property type="molecule type" value="Genomic_DNA"/>
</dbReference>
<protein>
    <recommendedName>
        <fullName evidence="3">DUF4397 domain-containing protein</fullName>
    </recommendedName>
</protein>
<dbReference type="Proteomes" id="UP001549749">
    <property type="component" value="Unassembled WGS sequence"/>
</dbReference>
<evidence type="ECO:0008006" key="3">
    <source>
        <dbReference type="Google" id="ProtNLM"/>
    </source>
</evidence>
<evidence type="ECO:0000313" key="1">
    <source>
        <dbReference type="EMBL" id="MET6998031.1"/>
    </source>
</evidence>
<dbReference type="RefSeq" id="WP_354660666.1">
    <property type="nucleotide sequence ID" value="NZ_JBEXAC010000001.1"/>
</dbReference>
<proteinExistence type="predicted"/>
<accession>A0ABV2T4T6</accession>
<sequence length="273" mass="29516">MRRIALHRFTWTGWLSVGCIILAGLLACNKEGTLVAAPDVTILGITFNSAKANMQYSAWLDGVKIADSVSTGRRIDKTIIRSAAAQHIAVKGLDGTTIIDTTLNFAKPAAEYIYLDLDASATGTGKSQLIEAGGATSTIHPDSCRLAVVINLPRITEPVDIVLYQYDLAMDTISQTPAFTFHKVVPNQLSGFGTLLYNSASVGYAMLVRYSRNGELVPGILNNTGLYNDPDRYLNAYITPCAQHNTGVKTNVTSIVRLLEDSDYFFTGCVTVL</sequence>
<keyword evidence="2" id="KW-1185">Reference proteome</keyword>
<reference evidence="1 2" key="1">
    <citation type="submission" date="2024-06" db="EMBL/GenBank/DDBJ databases">
        <title>Chitinophaga defluvii sp. nov., isolated from municipal sewage.</title>
        <authorList>
            <person name="Zhang L."/>
        </authorList>
    </citation>
    <scope>NUCLEOTIDE SEQUENCE [LARGE SCALE GENOMIC DNA]</scope>
    <source>
        <strain evidence="1 2">H8</strain>
    </source>
</reference>
<gene>
    <name evidence="1" type="ORF">ABR189_11650</name>
</gene>
<organism evidence="1 2">
    <name type="scientific">Chitinophaga defluvii</name>
    <dbReference type="NCBI Taxonomy" id="3163343"/>
    <lineage>
        <taxon>Bacteria</taxon>
        <taxon>Pseudomonadati</taxon>
        <taxon>Bacteroidota</taxon>
        <taxon>Chitinophagia</taxon>
        <taxon>Chitinophagales</taxon>
        <taxon>Chitinophagaceae</taxon>
        <taxon>Chitinophaga</taxon>
    </lineage>
</organism>
<name>A0ABV2T4T6_9BACT</name>
<evidence type="ECO:0000313" key="2">
    <source>
        <dbReference type="Proteomes" id="UP001549749"/>
    </source>
</evidence>
<dbReference type="PROSITE" id="PS51257">
    <property type="entry name" value="PROKAR_LIPOPROTEIN"/>
    <property type="match status" value="1"/>
</dbReference>
<comment type="caution">
    <text evidence="1">The sequence shown here is derived from an EMBL/GenBank/DDBJ whole genome shotgun (WGS) entry which is preliminary data.</text>
</comment>